<evidence type="ECO:0000313" key="1">
    <source>
        <dbReference type="EMBL" id="QHT00908.1"/>
    </source>
</evidence>
<accession>A0A6C0C8J7</accession>
<protein>
    <recommendedName>
        <fullName evidence="2">F-box domain-containing protein</fullName>
    </recommendedName>
</protein>
<dbReference type="EMBL" id="MN739360">
    <property type="protein sequence ID" value="QHT00908.1"/>
    <property type="molecule type" value="Genomic_DNA"/>
</dbReference>
<proteinExistence type="predicted"/>
<reference evidence="1" key="1">
    <citation type="journal article" date="2020" name="Nature">
        <title>Giant virus diversity and host interactions through global metagenomics.</title>
        <authorList>
            <person name="Schulz F."/>
            <person name="Roux S."/>
            <person name="Paez-Espino D."/>
            <person name="Jungbluth S."/>
            <person name="Walsh D.A."/>
            <person name="Denef V.J."/>
            <person name="McMahon K.D."/>
            <person name="Konstantinidis K.T."/>
            <person name="Eloe-Fadrosh E.A."/>
            <person name="Kyrpides N.C."/>
            <person name="Woyke T."/>
        </authorList>
    </citation>
    <scope>NUCLEOTIDE SEQUENCE</scope>
    <source>
        <strain evidence="1">GVMAG-M-3300020192-26</strain>
    </source>
</reference>
<evidence type="ECO:0008006" key="2">
    <source>
        <dbReference type="Google" id="ProtNLM"/>
    </source>
</evidence>
<sequence length="344" mass="40494">MDYIRYNDIFKELKQWLRPIDLYKLAQTCKSYCMMITMKDIKISTMHEIDRYLYEILGTDYDGFKLASKNSKGIIGGSLITQCILGEKWNDMVYIIVDSGELNHLFNEATGKYIFQEKDYKSGDVNNIKIIEYVYLKFSHLIYAYSTNNRITLCIHGKNIIIDALENIYEERQKYDVCKNIYMLGESFQHMYIHQINKIFIKQTNFIPDCVLHKKYRARGFSFYDADGKIVADRDIWKKMNIDIIKAVPYGNKTSEKRLQILYVEHGYIHENHILATYSRRILFSVNLFPISGGQIVSCFDDRKKDCLFQEMYPEVEHLHGFFGDRKTLFVINTCTDVDDPIGL</sequence>
<organism evidence="1">
    <name type="scientific">viral metagenome</name>
    <dbReference type="NCBI Taxonomy" id="1070528"/>
    <lineage>
        <taxon>unclassified sequences</taxon>
        <taxon>metagenomes</taxon>
        <taxon>organismal metagenomes</taxon>
    </lineage>
</organism>
<name>A0A6C0C8J7_9ZZZZ</name>
<dbReference type="AlphaFoldDB" id="A0A6C0C8J7"/>